<dbReference type="GO" id="GO:0005524">
    <property type="term" value="F:ATP binding"/>
    <property type="evidence" value="ECO:0007669"/>
    <property type="project" value="UniProtKB-KW"/>
</dbReference>
<dbReference type="PROSITE" id="PS00211">
    <property type="entry name" value="ABC_TRANSPORTER_1"/>
    <property type="match status" value="1"/>
</dbReference>
<dbReference type="SUPFAM" id="SSF52540">
    <property type="entry name" value="P-loop containing nucleoside triphosphate hydrolases"/>
    <property type="match status" value="1"/>
</dbReference>
<dbReference type="EC" id="7.6.2.9" evidence="8"/>
<dbReference type="InterPro" id="IPR005892">
    <property type="entry name" value="Gly-betaine_transp_ATP-bd"/>
</dbReference>
<dbReference type="SUPFAM" id="SSF54631">
    <property type="entry name" value="CBS-domain pair"/>
    <property type="match status" value="1"/>
</dbReference>
<evidence type="ECO:0000313" key="12">
    <source>
        <dbReference type="Proteomes" id="UP001220377"/>
    </source>
</evidence>
<evidence type="ECO:0000256" key="3">
    <source>
        <dbReference type="ARBA" id="ARBA00022741"/>
    </source>
</evidence>
<evidence type="ECO:0000256" key="1">
    <source>
        <dbReference type="ARBA" id="ARBA00005417"/>
    </source>
</evidence>
<comment type="catalytic activity">
    <reaction evidence="8">
        <text>a quaternary ammonium(out) + ATP + H2O = a quaternary ammonium(in) + ADP + phosphate + H(+)</text>
        <dbReference type="Rhea" id="RHEA:11036"/>
        <dbReference type="ChEBI" id="CHEBI:15377"/>
        <dbReference type="ChEBI" id="CHEBI:15378"/>
        <dbReference type="ChEBI" id="CHEBI:30616"/>
        <dbReference type="ChEBI" id="CHEBI:35267"/>
        <dbReference type="ChEBI" id="CHEBI:43474"/>
        <dbReference type="ChEBI" id="CHEBI:456216"/>
    </reaction>
</comment>
<dbReference type="CDD" id="cd03294">
    <property type="entry name" value="ABC_Pro_Gly_Betaine"/>
    <property type="match status" value="1"/>
</dbReference>
<name>A0ABY7WV52_9LACO</name>
<dbReference type="InterPro" id="IPR046342">
    <property type="entry name" value="CBS_dom_sf"/>
</dbReference>
<dbReference type="Gene3D" id="3.40.50.300">
    <property type="entry name" value="P-loop containing nucleotide triphosphate hydrolases"/>
    <property type="match status" value="1"/>
</dbReference>
<keyword evidence="4 8" id="KW-0067">ATP-binding</keyword>
<dbReference type="InterPro" id="IPR003439">
    <property type="entry name" value="ABC_transporter-like_ATP-bd"/>
</dbReference>
<keyword evidence="6 7" id="KW-0129">CBS domain</keyword>
<dbReference type="PANTHER" id="PTHR43869:SF1">
    <property type="entry name" value="GLYCINE BETAINE_PROLINE BETAINE TRANSPORT SYSTEM ATP-BINDING PROTEIN PROV"/>
    <property type="match status" value="1"/>
</dbReference>
<dbReference type="Proteomes" id="UP001220377">
    <property type="component" value="Chromosome"/>
</dbReference>
<dbReference type="Pfam" id="PF00005">
    <property type="entry name" value="ABC_tran"/>
    <property type="match status" value="1"/>
</dbReference>
<evidence type="ECO:0000259" key="9">
    <source>
        <dbReference type="PROSITE" id="PS50893"/>
    </source>
</evidence>
<dbReference type="Gene3D" id="3.10.580.10">
    <property type="entry name" value="CBS-domain"/>
    <property type="match status" value="1"/>
</dbReference>
<keyword evidence="3 8" id="KW-0547">Nucleotide-binding</keyword>
<reference evidence="11 12" key="1">
    <citation type="submission" date="2023-02" db="EMBL/GenBank/DDBJ databases">
        <title>Genome sequence of Lacticaseibacillus sp. KACC 23028.</title>
        <authorList>
            <person name="Kim S."/>
            <person name="Heo J."/>
            <person name="Kwon S.-W."/>
        </authorList>
    </citation>
    <scope>NUCLEOTIDE SEQUENCE [LARGE SCALE GENOMIC DNA]</scope>
    <source>
        <strain evidence="11 12">KACC 23028</strain>
    </source>
</reference>
<sequence>MEKIRVENLTKIFNGHVKQVRELLAAGESKQEILSRTGATVGVNNANFSVEDGEIFVIMGLSGSGKSTLIRMINRLIEPTSGSVYLDGKDIAKLNKTELRQVRRQQLSMVFQNFALFPQRTVLDNASYGLEIQGVGVSERHEKAMKALNRVGLKGYEEQYPSQLSGGMQQRVGLARALANDADVLLMDEAFSALDPLNRKDMQDELLELQEELHKTIIFISHDLNEALRIGNHIMIMRDGDIIQTGTPEDILTEPADDYVERFIEDVDRSKVITAGSVMIRPYTVNIDRDGPRVALRRMQHNEVSTLMVVDNQRQLIGLIDARDTIALIQNDKEHKVQRLDSIVQKNVATTTANTSLNKLMEQFAQTSMPVAVLDDDKRLKGIVIRGAVLAAMAGTEAE</sequence>
<keyword evidence="12" id="KW-1185">Reference proteome</keyword>
<organism evidence="11 12">
    <name type="scientific">Lacticaseibacillus pabuli</name>
    <dbReference type="NCBI Taxonomy" id="3025672"/>
    <lineage>
        <taxon>Bacteria</taxon>
        <taxon>Bacillati</taxon>
        <taxon>Bacillota</taxon>
        <taxon>Bacilli</taxon>
        <taxon>Lactobacillales</taxon>
        <taxon>Lactobacillaceae</taxon>
        <taxon>Lacticaseibacillus</taxon>
    </lineage>
</organism>
<evidence type="ECO:0000256" key="6">
    <source>
        <dbReference type="ARBA" id="ARBA00023122"/>
    </source>
</evidence>
<evidence type="ECO:0000256" key="5">
    <source>
        <dbReference type="ARBA" id="ARBA00022970"/>
    </source>
</evidence>
<comment type="subunit">
    <text evidence="8">The complex is probably composed of two ATP-binding proteins, two transmembrane proteins and a solute-binding protein.</text>
</comment>
<evidence type="ECO:0000256" key="7">
    <source>
        <dbReference type="PROSITE-ProRule" id="PRU00703"/>
    </source>
</evidence>
<dbReference type="NCBIfam" id="TIGR01186">
    <property type="entry name" value="proV"/>
    <property type="match status" value="1"/>
</dbReference>
<dbReference type="RefSeq" id="WP_274261415.1">
    <property type="nucleotide sequence ID" value="NZ_CP117884.1"/>
</dbReference>
<dbReference type="InterPro" id="IPR017871">
    <property type="entry name" value="ABC_transporter-like_CS"/>
</dbReference>
<keyword evidence="2 8" id="KW-0813">Transport</keyword>
<dbReference type="SMART" id="SM00382">
    <property type="entry name" value="AAA"/>
    <property type="match status" value="1"/>
</dbReference>
<evidence type="ECO:0000256" key="4">
    <source>
        <dbReference type="ARBA" id="ARBA00022840"/>
    </source>
</evidence>
<dbReference type="InterPro" id="IPR027417">
    <property type="entry name" value="P-loop_NTPase"/>
</dbReference>
<dbReference type="PROSITE" id="PS50893">
    <property type="entry name" value="ABC_TRANSPORTER_2"/>
    <property type="match status" value="1"/>
</dbReference>
<dbReference type="InterPro" id="IPR051921">
    <property type="entry name" value="ABC_osmolyte_uptake_ATP-bind"/>
</dbReference>
<dbReference type="PROSITE" id="PS51371">
    <property type="entry name" value="CBS"/>
    <property type="match status" value="1"/>
</dbReference>
<evidence type="ECO:0000256" key="2">
    <source>
        <dbReference type="ARBA" id="ARBA00022448"/>
    </source>
</evidence>
<comment type="subcellular location">
    <subcellularLocation>
        <location evidence="8">Cell inner membrane</location>
        <topology evidence="8">Peripheral membrane protein</topology>
    </subcellularLocation>
</comment>
<feature type="domain" description="CBS" evidence="10">
    <location>
        <begin position="278"/>
        <end position="337"/>
    </location>
</feature>
<dbReference type="PANTHER" id="PTHR43869">
    <property type="entry name" value="GLYCINE BETAINE/PROLINE BETAINE TRANSPORT SYSTEM ATP-BINDING PROTEIN PROV"/>
    <property type="match status" value="1"/>
</dbReference>
<keyword evidence="8" id="KW-0472">Membrane</keyword>
<comment type="similarity">
    <text evidence="1 8">Belongs to the ABC transporter superfamily.</text>
</comment>
<proteinExistence type="inferred from homology"/>
<evidence type="ECO:0000256" key="8">
    <source>
        <dbReference type="RuleBase" id="RU369116"/>
    </source>
</evidence>
<accession>A0ABY7WV52</accession>
<dbReference type="EMBL" id="CP117884">
    <property type="protein sequence ID" value="WDF83333.1"/>
    <property type="molecule type" value="Genomic_DNA"/>
</dbReference>
<protein>
    <recommendedName>
        <fullName evidence="8">Quaternary amine transport ATP-binding protein</fullName>
        <ecNumber evidence="8">7.6.2.9</ecNumber>
    </recommendedName>
</protein>
<keyword evidence="5" id="KW-0029">Amino-acid transport</keyword>
<gene>
    <name evidence="11" type="ORF">PQ472_03590</name>
</gene>
<evidence type="ECO:0000313" key="11">
    <source>
        <dbReference type="EMBL" id="WDF83333.1"/>
    </source>
</evidence>
<dbReference type="InterPro" id="IPR000644">
    <property type="entry name" value="CBS_dom"/>
</dbReference>
<feature type="domain" description="ABC transporter" evidence="9">
    <location>
        <begin position="4"/>
        <end position="264"/>
    </location>
</feature>
<dbReference type="InterPro" id="IPR003593">
    <property type="entry name" value="AAA+_ATPase"/>
</dbReference>
<dbReference type="SMART" id="SM00116">
    <property type="entry name" value="CBS"/>
    <property type="match status" value="2"/>
</dbReference>
<dbReference type="Pfam" id="PF00571">
    <property type="entry name" value="CBS"/>
    <property type="match status" value="2"/>
</dbReference>
<keyword evidence="8" id="KW-0997">Cell inner membrane</keyword>
<keyword evidence="8" id="KW-1003">Cell membrane</keyword>
<evidence type="ECO:0000259" key="10">
    <source>
        <dbReference type="PROSITE" id="PS51371"/>
    </source>
</evidence>